<organism evidence="7 8">
    <name type="scientific">Variovorax paradoxus</name>
    <dbReference type="NCBI Taxonomy" id="34073"/>
    <lineage>
        <taxon>Bacteria</taxon>
        <taxon>Pseudomonadati</taxon>
        <taxon>Pseudomonadota</taxon>
        <taxon>Betaproteobacteria</taxon>
        <taxon>Burkholderiales</taxon>
        <taxon>Comamonadaceae</taxon>
        <taxon>Variovorax</taxon>
    </lineage>
</organism>
<reference evidence="7 8" key="1">
    <citation type="submission" date="2017-08" db="EMBL/GenBank/DDBJ databases">
        <title>Infants hospitalized years apart are colonized by the same room-sourced microbial strains.</title>
        <authorList>
            <person name="Brooks B."/>
            <person name="Olm M.R."/>
            <person name="Firek B.A."/>
            <person name="Baker R."/>
            <person name="Thomas B.C."/>
            <person name="Morowitz M.J."/>
            <person name="Banfield J.F."/>
        </authorList>
    </citation>
    <scope>NUCLEOTIDE SEQUENCE [LARGE SCALE GENOMIC DNA]</scope>
    <source>
        <strain evidence="7">S2_005_003_R2_41</strain>
    </source>
</reference>
<dbReference type="PANTHER" id="PTHR43105:SF9">
    <property type="entry name" value="NADPH-FE(3+) OXIDOREDUCTASE SUBUNIT ALPHA"/>
    <property type="match status" value="1"/>
</dbReference>
<keyword evidence="2" id="KW-0479">Metal-binding</keyword>
<keyword evidence="4" id="KW-0408">Iron</keyword>
<gene>
    <name evidence="7" type="ORF">DI563_18430</name>
</gene>
<comment type="caution">
    <text evidence="7">The sequence shown here is derived from an EMBL/GenBank/DDBJ whole genome shotgun (WGS) entry which is preliminary data.</text>
</comment>
<dbReference type="Gene3D" id="3.40.50.740">
    <property type="match status" value="1"/>
</dbReference>
<keyword evidence="3" id="KW-0560">Oxidoreductase</keyword>
<dbReference type="AlphaFoldDB" id="A0A2W5PWQ2"/>
<dbReference type="PROSITE" id="PS00551">
    <property type="entry name" value="MOLYBDOPTERIN_PROK_1"/>
    <property type="match status" value="1"/>
</dbReference>
<evidence type="ECO:0000313" key="7">
    <source>
        <dbReference type="EMBL" id="PZQ70411.1"/>
    </source>
</evidence>
<dbReference type="GO" id="GO:0051539">
    <property type="term" value="F:4 iron, 4 sulfur cluster binding"/>
    <property type="evidence" value="ECO:0007669"/>
    <property type="project" value="UniProtKB-KW"/>
</dbReference>
<keyword evidence="5" id="KW-0411">Iron-sulfur</keyword>
<dbReference type="GO" id="GO:0016491">
    <property type="term" value="F:oxidoreductase activity"/>
    <property type="evidence" value="ECO:0007669"/>
    <property type="project" value="UniProtKB-KW"/>
</dbReference>
<name>A0A2W5PWQ2_VARPD</name>
<dbReference type="Pfam" id="PF00384">
    <property type="entry name" value="Molybdopterin"/>
    <property type="match status" value="1"/>
</dbReference>
<dbReference type="Pfam" id="PF04879">
    <property type="entry name" value="Molybdop_Fe4S4"/>
    <property type="match status" value="1"/>
</dbReference>
<dbReference type="InterPro" id="IPR050123">
    <property type="entry name" value="Prok_molybdopt-oxidoreductase"/>
</dbReference>
<dbReference type="GO" id="GO:0016020">
    <property type="term" value="C:membrane"/>
    <property type="evidence" value="ECO:0007669"/>
    <property type="project" value="TreeGrafter"/>
</dbReference>
<dbReference type="InterPro" id="IPR006656">
    <property type="entry name" value="Mopterin_OxRdtase"/>
</dbReference>
<dbReference type="Gene3D" id="2.20.25.90">
    <property type="entry name" value="ADC-like domains"/>
    <property type="match status" value="1"/>
</dbReference>
<dbReference type="PANTHER" id="PTHR43105">
    <property type="entry name" value="RESPIRATORY NITRATE REDUCTASE"/>
    <property type="match status" value="1"/>
</dbReference>
<evidence type="ECO:0000256" key="4">
    <source>
        <dbReference type="ARBA" id="ARBA00023004"/>
    </source>
</evidence>
<dbReference type="Proteomes" id="UP000249135">
    <property type="component" value="Unassembled WGS sequence"/>
</dbReference>
<accession>A0A2W5PWQ2</accession>
<proteinExistence type="predicted"/>
<feature type="non-terminal residue" evidence="7">
    <location>
        <position position="128"/>
    </location>
</feature>
<evidence type="ECO:0000256" key="5">
    <source>
        <dbReference type="ARBA" id="ARBA00023014"/>
    </source>
</evidence>
<evidence type="ECO:0000313" key="8">
    <source>
        <dbReference type="Proteomes" id="UP000249135"/>
    </source>
</evidence>
<dbReference type="SUPFAM" id="SSF53706">
    <property type="entry name" value="Formate dehydrogenase/DMSO reductase, domains 1-3"/>
    <property type="match status" value="1"/>
</dbReference>
<keyword evidence="1" id="KW-0004">4Fe-4S</keyword>
<feature type="domain" description="4Fe-4S Mo/W bis-MGD-type" evidence="6">
    <location>
        <begin position="1"/>
        <end position="57"/>
    </location>
</feature>
<protein>
    <submittedName>
        <fullName evidence="7">Nitrate reductase</fullName>
    </submittedName>
</protein>
<dbReference type="PROSITE" id="PS51669">
    <property type="entry name" value="4FE4S_MOW_BIS_MGD"/>
    <property type="match status" value="1"/>
</dbReference>
<evidence type="ECO:0000256" key="1">
    <source>
        <dbReference type="ARBA" id="ARBA00022485"/>
    </source>
</evidence>
<dbReference type="InterPro" id="IPR027467">
    <property type="entry name" value="MopterinOxRdtase_cofactor_BS"/>
</dbReference>
<evidence type="ECO:0000256" key="3">
    <source>
        <dbReference type="ARBA" id="ARBA00023002"/>
    </source>
</evidence>
<dbReference type="GO" id="GO:0046872">
    <property type="term" value="F:metal ion binding"/>
    <property type="evidence" value="ECO:0007669"/>
    <property type="project" value="UniProtKB-KW"/>
</dbReference>
<evidence type="ECO:0000259" key="6">
    <source>
        <dbReference type="PROSITE" id="PS51669"/>
    </source>
</evidence>
<sequence>MRETQSTCPYCGVGCGVVIESQGDQITGVRGDPEHPANFGRLCTKGSTLHLTASAEVTRQTRLLQPMQRTARGKAPTPIGWDAALDHAADRFADVVRTHGPDAVGFYLSGQLLTEDYYVFNKLAKGLV</sequence>
<dbReference type="InterPro" id="IPR006963">
    <property type="entry name" value="Mopterin_OxRdtase_4Fe-4S_dom"/>
</dbReference>
<dbReference type="SMART" id="SM00926">
    <property type="entry name" value="Molybdop_Fe4S4"/>
    <property type="match status" value="1"/>
</dbReference>
<evidence type="ECO:0000256" key="2">
    <source>
        <dbReference type="ARBA" id="ARBA00022723"/>
    </source>
</evidence>
<dbReference type="EMBL" id="QFPP01000268">
    <property type="protein sequence ID" value="PZQ70411.1"/>
    <property type="molecule type" value="Genomic_DNA"/>
</dbReference>